<comment type="caution">
    <text evidence="2">The sequence shown here is derived from an EMBL/GenBank/DDBJ whole genome shotgun (WGS) entry which is preliminary data.</text>
</comment>
<gene>
    <name evidence="2" type="ORF">E4L96_01360</name>
</gene>
<reference evidence="2 3" key="1">
    <citation type="submission" date="2019-03" db="EMBL/GenBank/DDBJ databases">
        <title>Draft Genome Sequence of Massilia arenosa sp. nov., a Novel Massilia Species Isolated from a Sandy-loam Maize Soil.</title>
        <authorList>
            <person name="Raths R."/>
            <person name="Peta V."/>
            <person name="Bucking H."/>
        </authorList>
    </citation>
    <scope>NUCLEOTIDE SEQUENCE [LARGE SCALE GENOMIC DNA]</scope>
    <source>
        <strain evidence="2 3">MC02</strain>
    </source>
</reference>
<accession>A0A4Y9SW93</accession>
<feature type="transmembrane region" description="Helical" evidence="1">
    <location>
        <begin position="77"/>
        <end position="97"/>
    </location>
</feature>
<keyword evidence="1" id="KW-0472">Membrane</keyword>
<dbReference type="AlphaFoldDB" id="A0A4Y9SW93"/>
<proteinExistence type="predicted"/>
<name>A0A4Y9SW93_9BURK</name>
<evidence type="ECO:0000313" key="2">
    <source>
        <dbReference type="EMBL" id="TFW29484.1"/>
    </source>
</evidence>
<protein>
    <submittedName>
        <fullName evidence="2">DoxX family protein</fullName>
    </submittedName>
</protein>
<keyword evidence="3" id="KW-1185">Reference proteome</keyword>
<feature type="transmembrane region" description="Helical" evidence="1">
    <location>
        <begin position="16"/>
        <end position="40"/>
    </location>
</feature>
<organism evidence="2 3">
    <name type="scientific">Zemynaea arenosa</name>
    <dbReference type="NCBI Taxonomy" id="2561931"/>
    <lineage>
        <taxon>Bacteria</taxon>
        <taxon>Pseudomonadati</taxon>
        <taxon>Pseudomonadota</taxon>
        <taxon>Betaproteobacteria</taxon>
        <taxon>Burkholderiales</taxon>
        <taxon>Oxalobacteraceae</taxon>
        <taxon>Telluria group</taxon>
        <taxon>Zemynaea</taxon>
    </lineage>
</organism>
<keyword evidence="1" id="KW-1133">Transmembrane helix</keyword>
<evidence type="ECO:0000313" key="3">
    <source>
        <dbReference type="Proteomes" id="UP000298438"/>
    </source>
</evidence>
<dbReference type="Proteomes" id="UP000298438">
    <property type="component" value="Unassembled WGS sequence"/>
</dbReference>
<feature type="transmembrane region" description="Helical" evidence="1">
    <location>
        <begin position="109"/>
        <end position="126"/>
    </location>
</feature>
<keyword evidence="1" id="KW-0812">Transmembrane</keyword>
<sequence length="127" mass="13302">MAAGPTRENTMTLQNLGLLCLALMFVRAGVVHFMHFGAVAGMLRARRWPAPALLLAAGSLVQIVAGIGLLFAPTRAVSAGLLIGFTAAASITLLDFWHLTGRERTQPENAFFSNIAVCGGLLLAAAI</sequence>
<feature type="transmembrane region" description="Helical" evidence="1">
    <location>
        <begin position="52"/>
        <end position="71"/>
    </location>
</feature>
<evidence type="ECO:0000256" key="1">
    <source>
        <dbReference type="SAM" id="Phobius"/>
    </source>
</evidence>
<dbReference type="EMBL" id="SPVF01000016">
    <property type="protein sequence ID" value="TFW29484.1"/>
    <property type="molecule type" value="Genomic_DNA"/>
</dbReference>
<dbReference type="OrthoDB" id="9792760at2"/>